<name>A0ABY7LRY4_9BACT</name>
<keyword evidence="1" id="KW-0233">DNA recombination</keyword>
<keyword evidence="4" id="KW-1185">Reference proteome</keyword>
<gene>
    <name evidence="3" type="ORF">O3303_06360</name>
</gene>
<protein>
    <recommendedName>
        <fullName evidence="2">Tyr recombinase domain-containing protein</fullName>
    </recommendedName>
</protein>
<evidence type="ECO:0000313" key="4">
    <source>
        <dbReference type="Proteomes" id="UP001211005"/>
    </source>
</evidence>
<evidence type="ECO:0000313" key="3">
    <source>
        <dbReference type="EMBL" id="WBA43183.1"/>
    </source>
</evidence>
<dbReference type="EMBL" id="CP114767">
    <property type="protein sequence ID" value="WBA43183.1"/>
    <property type="molecule type" value="Genomic_DNA"/>
</dbReference>
<dbReference type="SUPFAM" id="SSF56349">
    <property type="entry name" value="DNA breaking-rejoining enzymes"/>
    <property type="match status" value="1"/>
</dbReference>
<evidence type="ECO:0000259" key="2">
    <source>
        <dbReference type="Pfam" id="PF00589"/>
    </source>
</evidence>
<dbReference type="InterPro" id="IPR011010">
    <property type="entry name" value="DNA_brk_join_enz"/>
</dbReference>
<evidence type="ECO:0000256" key="1">
    <source>
        <dbReference type="ARBA" id="ARBA00023172"/>
    </source>
</evidence>
<dbReference type="Pfam" id="PF00589">
    <property type="entry name" value="Phage_integrase"/>
    <property type="match status" value="1"/>
</dbReference>
<organism evidence="3 4">
    <name type="scientific">Hymenobacter canadensis</name>
    <dbReference type="NCBI Taxonomy" id="2999067"/>
    <lineage>
        <taxon>Bacteria</taxon>
        <taxon>Pseudomonadati</taxon>
        <taxon>Bacteroidota</taxon>
        <taxon>Cytophagia</taxon>
        <taxon>Cytophagales</taxon>
        <taxon>Hymenobacteraceae</taxon>
        <taxon>Hymenobacter</taxon>
    </lineage>
</organism>
<dbReference type="InterPro" id="IPR013762">
    <property type="entry name" value="Integrase-like_cat_sf"/>
</dbReference>
<dbReference type="RefSeq" id="WP_269561227.1">
    <property type="nucleotide sequence ID" value="NZ_CP114767.1"/>
</dbReference>
<dbReference type="Proteomes" id="UP001211005">
    <property type="component" value="Chromosome"/>
</dbReference>
<proteinExistence type="predicted"/>
<dbReference type="Gene3D" id="1.10.443.10">
    <property type="entry name" value="Intergrase catalytic core"/>
    <property type="match status" value="1"/>
</dbReference>
<sequence>MATIKPFIRNVNKNKVEQPLSVQWQHRGSKWVISTGLTVDPDNFIGGRALGKDAPRINAKLNEVISSLRAAQAQLTSFGIDLTVEAMKEAYEKAKEAFAPDHERTLTGIFERFIDMRRYSYSRSQVKILTCLNTCLHEYNPKLDVRLVDEAEMYRIQGFLIQRGLTNTSIQTYMTKVLMVLNCFAEELNLDGHFKRYKFNLPRRDDNVIYFERHEFEELVNLPLQKKAHLKIRDTLVLMCVTGLRYSDVFFNPATSIIGDEIVVVTQKTKQRLVIPITPIARQIIDRGLVKKCNYQYYRLIIRRITAMMPSLQYHETIVRFNGQNPVTTYKPKHELITAHTGRRTFINLCLEAGLPISKISAITGHKTLESFSIYADRKRNLAEQLAKVTIFG</sequence>
<accession>A0ABY7LRY4</accession>
<reference evidence="3 4" key="1">
    <citation type="submission" date="2022-12" db="EMBL/GenBank/DDBJ databases">
        <title>Hymenobacter canadensis sp. nov. isolated from lake water of the Cambridge Bay, Canada.</title>
        <authorList>
            <person name="Kim W.H."/>
            <person name="Lee Y.M."/>
        </authorList>
    </citation>
    <scope>NUCLEOTIDE SEQUENCE [LARGE SCALE GENOMIC DNA]</scope>
    <source>
        <strain evidence="3 4">PAMC 29467</strain>
    </source>
</reference>
<dbReference type="InterPro" id="IPR002104">
    <property type="entry name" value="Integrase_catalytic"/>
</dbReference>
<feature type="domain" description="Tyr recombinase" evidence="2">
    <location>
        <begin position="212"/>
        <end position="378"/>
    </location>
</feature>